<feature type="coiled-coil region" evidence="1">
    <location>
        <begin position="108"/>
        <end position="150"/>
    </location>
</feature>
<protein>
    <submittedName>
        <fullName evidence="2">Uncharacterized protein</fullName>
    </submittedName>
</protein>
<reference evidence="2 3" key="1">
    <citation type="submission" date="2020-03" db="EMBL/GenBank/DDBJ databases">
        <title>WGS of actinomycetes isolated from Thailand.</title>
        <authorList>
            <person name="Thawai C."/>
        </authorList>
    </citation>
    <scope>NUCLEOTIDE SEQUENCE [LARGE SCALE GENOMIC DNA]</scope>
    <source>
        <strain evidence="2 3">HSS6-12</strain>
    </source>
</reference>
<proteinExistence type="predicted"/>
<dbReference type="RefSeq" id="WP_167999415.1">
    <property type="nucleotide sequence ID" value="NZ_JAATEO010000002.1"/>
</dbReference>
<gene>
    <name evidence="2" type="ORF">HCJ94_03180</name>
</gene>
<evidence type="ECO:0000313" key="2">
    <source>
        <dbReference type="EMBL" id="NJP31011.1"/>
    </source>
</evidence>
<keyword evidence="1" id="KW-0175">Coiled coil</keyword>
<evidence type="ECO:0000313" key="3">
    <source>
        <dbReference type="Proteomes" id="UP000783871"/>
    </source>
</evidence>
<name>A0ABX0Z494_9ACTN</name>
<accession>A0ABX0Z494</accession>
<dbReference type="Proteomes" id="UP000783871">
    <property type="component" value="Unassembled WGS sequence"/>
</dbReference>
<keyword evidence="3" id="KW-1185">Reference proteome</keyword>
<sequence length="381" mass="43320">MALRISQNVFGETLTVYWFGARIEVSGLWSVDSQHVSLSATESQTAAWAAAAVACVDEVSAASAEFSPEMRRFYRRRQWRWRRTRYEKAKAAYLSRIRAAAAAYSPIRKAIEERLAQAEAVRREKARRAYEEQERRLAEARARFAAWQERQAVADRPLLGGLTPRELADRGEDPPAWPREVRDAVGDVESWWAEVVAWARNERALTTSVRKVVSAITATAAALEAAGRPGVTAVKDKPWEVRRGWWIDFDWTDLPSSEPLCTPPDAPVGHLLAGDWDYDRYRPRRILLTPSVLDKYELATVTSESIANGLATRYRWWTRDIEAFAEGIFPIRLTYRQRYHYSGDLRLRLPRHADPAVYIPYVQAVAERAAATFTALAPGQE</sequence>
<evidence type="ECO:0000256" key="1">
    <source>
        <dbReference type="SAM" id="Coils"/>
    </source>
</evidence>
<dbReference type="EMBL" id="JAATEO010000002">
    <property type="protein sequence ID" value="NJP31011.1"/>
    <property type="molecule type" value="Genomic_DNA"/>
</dbReference>
<organism evidence="2 3">
    <name type="scientific">Micromonospora thermarum</name>
    <dbReference type="NCBI Taxonomy" id="2720024"/>
    <lineage>
        <taxon>Bacteria</taxon>
        <taxon>Bacillati</taxon>
        <taxon>Actinomycetota</taxon>
        <taxon>Actinomycetes</taxon>
        <taxon>Micromonosporales</taxon>
        <taxon>Micromonosporaceae</taxon>
        <taxon>Micromonospora</taxon>
    </lineage>
</organism>
<comment type="caution">
    <text evidence="2">The sequence shown here is derived from an EMBL/GenBank/DDBJ whole genome shotgun (WGS) entry which is preliminary data.</text>
</comment>